<gene>
    <name evidence="2" type="primary">AVEN_203532_1</name>
    <name evidence="2" type="ORF">NPIL_78761</name>
</gene>
<reference evidence="2" key="1">
    <citation type="submission" date="2020-08" db="EMBL/GenBank/DDBJ databases">
        <title>Multicomponent nature underlies the extraordinary mechanical properties of spider dragline silk.</title>
        <authorList>
            <person name="Kono N."/>
            <person name="Nakamura H."/>
            <person name="Mori M."/>
            <person name="Yoshida Y."/>
            <person name="Ohtoshi R."/>
            <person name="Malay A.D."/>
            <person name="Moran D.A.P."/>
            <person name="Tomita M."/>
            <person name="Numata K."/>
            <person name="Arakawa K."/>
        </authorList>
    </citation>
    <scope>NUCLEOTIDE SEQUENCE</scope>
</reference>
<dbReference type="AlphaFoldDB" id="A0A8X6Q7P0"/>
<organism evidence="2 3">
    <name type="scientific">Nephila pilipes</name>
    <name type="common">Giant wood spider</name>
    <name type="synonym">Nephila maculata</name>
    <dbReference type="NCBI Taxonomy" id="299642"/>
    <lineage>
        <taxon>Eukaryota</taxon>
        <taxon>Metazoa</taxon>
        <taxon>Ecdysozoa</taxon>
        <taxon>Arthropoda</taxon>
        <taxon>Chelicerata</taxon>
        <taxon>Arachnida</taxon>
        <taxon>Araneae</taxon>
        <taxon>Araneomorphae</taxon>
        <taxon>Entelegynae</taxon>
        <taxon>Araneoidea</taxon>
        <taxon>Nephilidae</taxon>
        <taxon>Nephila</taxon>
    </lineage>
</organism>
<dbReference type="Pfam" id="PF23055">
    <property type="entry name" value="DUF7041"/>
    <property type="match status" value="1"/>
</dbReference>
<keyword evidence="3" id="KW-1185">Reference proteome</keyword>
<evidence type="ECO:0000313" key="3">
    <source>
        <dbReference type="Proteomes" id="UP000887013"/>
    </source>
</evidence>
<evidence type="ECO:0000259" key="1">
    <source>
        <dbReference type="Pfam" id="PF23055"/>
    </source>
</evidence>
<proteinExistence type="predicted"/>
<feature type="domain" description="DUF7041" evidence="1">
    <location>
        <begin position="19"/>
        <end position="96"/>
    </location>
</feature>
<evidence type="ECO:0000313" key="2">
    <source>
        <dbReference type="EMBL" id="GFU03722.1"/>
    </source>
</evidence>
<dbReference type="OrthoDB" id="10048650at2759"/>
<dbReference type="Proteomes" id="UP000887013">
    <property type="component" value="Unassembled WGS sequence"/>
</dbReference>
<comment type="caution">
    <text evidence="2">The sequence shown here is derived from an EMBL/GenBank/DDBJ whole genome shotgun (WGS) entry which is preliminary data.</text>
</comment>
<accession>A0A8X6Q7P0</accession>
<sequence length="126" mass="14181">MSHEDSAAAINNAHVSVTVPPFWRAISEIWLRQFILAGITIDITKFHRVISELQPKELDIVGDIILNLPAKDSTAFRTRLCSKYADSEQQHLLDLISGMQLGDRKPSRFLLETVAYTRAADIGYLD</sequence>
<protein>
    <submittedName>
        <fullName evidence="2">Peptidase A2 domain-containing protein</fullName>
    </submittedName>
</protein>
<dbReference type="InterPro" id="IPR055469">
    <property type="entry name" value="DUF7041"/>
</dbReference>
<dbReference type="PANTHER" id="PTHR33327">
    <property type="entry name" value="ENDONUCLEASE"/>
    <property type="match status" value="1"/>
</dbReference>
<name>A0A8X6Q7P0_NEPPI</name>
<dbReference type="EMBL" id="BMAW01027736">
    <property type="protein sequence ID" value="GFU03722.1"/>
    <property type="molecule type" value="Genomic_DNA"/>
</dbReference>
<dbReference type="PANTHER" id="PTHR33327:SF3">
    <property type="entry name" value="RNA-DIRECTED DNA POLYMERASE"/>
    <property type="match status" value="1"/>
</dbReference>